<keyword evidence="2" id="KW-0963">Cytoplasm</keyword>
<accession>N6TXD7</accession>
<dbReference type="GO" id="GO:0036038">
    <property type="term" value="C:MKS complex"/>
    <property type="evidence" value="ECO:0007669"/>
    <property type="project" value="TreeGrafter"/>
</dbReference>
<keyword evidence="5" id="KW-0966">Cell projection</keyword>
<evidence type="ECO:0000256" key="3">
    <source>
        <dbReference type="ARBA" id="ARBA00022794"/>
    </source>
</evidence>
<dbReference type="PROSITE" id="PS51381">
    <property type="entry name" value="C2_B9"/>
    <property type="match status" value="1"/>
</dbReference>
<feature type="non-terminal residue" evidence="8">
    <location>
        <position position="1"/>
    </location>
</feature>
<evidence type="ECO:0000313" key="8">
    <source>
        <dbReference type="EMBL" id="ENN70972.1"/>
    </source>
</evidence>
<reference evidence="8" key="1">
    <citation type="journal article" date="2013" name="Genome Biol.">
        <title>Draft genome of the mountain pine beetle, Dendroctonus ponderosae Hopkins, a major forest pest.</title>
        <authorList>
            <person name="Keeling C.I."/>
            <person name="Yuen M.M."/>
            <person name="Liao N.Y."/>
            <person name="Docking T.R."/>
            <person name="Chan S.K."/>
            <person name="Taylor G.A."/>
            <person name="Palmquist D.L."/>
            <person name="Jackman S.D."/>
            <person name="Nguyen A."/>
            <person name="Li M."/>
            <person name="Henderson H."/>
            <person name="Janes J.K."/>
            <person name="Zhao Y."/>
            <person name="Pandoh P."/>
            <person name="Moore R."/>
            <person name="Sperling F.A."/>
            <person name="Huber D.P."/>
            <person name="Birol I."/>
            <person name="Jones S.J."/>
            <person name="Bohlmann J."/>
        </authorList>
    </citation>
    <scope>NUCLEOTIDE SEQUENCE</scope>
</reference>
<evidence type="ECO:0000256" key="1">
    <source>
        <dbReference type="ARBA" id="ARBA00004120"/>
    </source>
</evidence>
<dbReference type="GO" id="GO:0060271">
    <property type="term" value="P:cilium assembly"/>
    <property type="evidence" value="ECO:0007669"/>
    <property type="project" value="TreeGrafter"/>
</dbReference>
<comment type="similarity">
    <text evidence="6">Belongs to the B9D family.</text>
</comment>
<proteinExistence type="inferred from homology"/>
<dbReference type="PANTHER" id="PTHR12968:SF2">
    <property type="entry name" value="B9 DOMAIN-CONTAINING PROTEIN 2"/>
    <property type="match status" value="1"/>
</dbReference>
<keyword evidence="3" id="KW-0970">Cilium biogenesis/degradation</keyword>
<comment type="subcellular location">
    <subcellularLocation>
        <location evidence="1">Cytoplasm</location>
        <location evidence="1">Cytoskeleton</location>
        <location evidence="1">Cilium basal body</location>
    </subcellularLocation>
</comment>
<evidence type="ECO:0000256" key="7">
    <source>
        <dbReference type="ARBA" id="ARBA00039272"/>
    </source>
</evidence>
<evidence type="ECO:0000256" key="5">
    <source>
        <dbReference type="ARBA" id="ARBA00023273"/>
    </source>
</evidence>
<dbReference type="PANTHER" id="PTHR12968">
    <property type="entry name" value="B9 DOMAIN-CONTAINING"/>
    <property type="match status" value="1"/>
</dbReference>
<organism evidence="8">
    <name type="scientific">Dendroctonus ponderosae</name>
    <name type="common">Mountain pine beetle</name>
    <dbReference type="NCBI Taxonomy" id="77166"/>
    <lineage>
        <taxon>Eukaryota</taxon>
        <taxon>Metazoa</taxon>
        <taxon>Ecdysozoa</taxon>
        <taxon>Arthropoda</taxon>
        <taxon>Hexapoda</taxon>
        <taxon>Insecta</taxon>
        <taxon>Pterygota</taxon>
        <taxon>Neoptera</taxon>
        <taxon>Endopterygota</taxon>
        <taxon>Coleoptera</taxon>
        <taxon>Polyphaga</taxon>
        <taxon>Cucujiformia</taxon>
        <taxon>Curculionidae</taxon>
        <taxon>Scolytinae</taxon>
        <taxon>Dendroctonus</taxon>
    </lineage>
</organism>
<evidence type="ECO:0000256" key="2">
    <source>
        <dbReference type="ARBA" id="ARBA00022490"/>
    </source>
</evidence>
<dbReference type="InterPro" id="IPR010796">
    <property type="entry name" value="C2_B9-type_dom"/>
</dbReference>
<evidence type="ECO:0000256" key="6">
    <source>
        <dbReference type="ARBA" id="ARBA00038411"/>
    </source>
</evidence>
<dbReference type="AlphaFoldDB" id="N6TXD7"/>
<dbReference type="OMA" id="DVAYWCH"/>
<dbReference type="Pfam" id="PF07162">
    <property type="entry name" value="B9-C2"/>
    <property type="match status" value="1"/>
</dbReference>
<protein>
    <recommendedName>
        <fullName evidence="7">B9 domain-containing protein 2</fullName>
    </recommendedName>
</protein>
<sequence length="175" mass="20140">MAEVHIIGQITDCKEFPKQELFCKWYIQIGNNWKVLEGKREGQTPVASSQFSETCNWSYPIDIHLATAGIQGWPKIYLEVYHLDWLGRTHLFGYGLVTVPTSPGRHTLDCYTWRPLGSLRDRVVQYFVGGGSHLKYPDLIFSPEKRYKLSTEAMGVVSFDLAIILRNFNNYGVEY</sequence>
<keyword evidence="4" id="KW-0206">Cytoskeleton</keyword>
<name>N6TXD7_DENPD</name>
<dbReference type="HOGENOM" id="CLU_084934_2_1_1"/>
<evidence type="ECO:0000256" key="4">
    <source>
        <dbReference type="ARBA" id="ARBA00023212"/>
    </source>
</evidence>
<dbReference type="EMBL" id="KB741280">
    <property type="protein sequence ID" value="ENN70972.1"/>
    <property type="molecule type" value="Genomic_DNA"/>
</dbReference>
<gene>
    <name evidence="8" type="ORF">YQE_12372</name>
</gene>